<gene>
    <name evidence="1" type="ORF">TH6_00085</name>
</gene>
<evidence type="ECO:0000313" key="1">
    <source>
        <dbReference type="EMBL" id="RCK25070.1"/>
    </source>
</evidence>
<sequence length="110" mass="11946">MTAGDFPQPDWPGKLADDPGHDCIAACLVMDIGRADQWAAEVLSHVGRVRQGVDASWEMAMNAYILNVGPDTTEIAPVYDEAGESPVTVRTDDLELALHAWISRLLESPD</sequence>
<dbReference type="AlphaFoldDB" id="A0A367VL97"/>
<comment type="caution">
    <text evidence="1">The sequence shown here is derived from an EMBL/GenBank/DDBJ whole genome shotgun (WGS) entry which is preliminary data.</text>
</comment>
<proteinExistence type="predicted"/>
<dbReference type="RefSeq" id="WP_062956815.1">
    <property type="nucleotide sequence ID" value="NZ_JPWB01000001.1"/>
</dbReference>
<name>A0A367VL97_9PROT</name>
<protein>
    <submittedName>
        <fullName evidence="1">Uncharacterized protein</fullName>
    </submittedName>
</protein>
<reference evidence="1 2" key="1">
    <citation type="submission" date="2014-07" db="EMBL/GenBank/DDBJ databases">
        <title>Draft genome sequence of Thalassospira profundimaris R8-17.</title>
        <authorList>
            <person name="Lai Q."/>
            <person name="Shao Z."/>
        </authorList>
    </citation>
    <scope>NUCLEOTIDE SEQUENCE [LARGE SCALE GENOMIC DNA]</scope>
    <source>
        <strain evidence="1 2">R8-17</strain>
    </source>
</reference>
<dbReference type="EMBL" id="JPWB01000001">
    <property type="protein sequence ID" value="RCK25070.1"/>
    <property type="molecule type" value="Genomic_DNA"/>
</dbReference>
<accession>A0A367VL97</accession>
<organism evidence="1 2">
    <name type="scientific">Thalassospira profundimaris</name>
    <dbReference type="NCBI Taxonomy" id="502049"/>
    <lineage>
        <taxon>Bacteria</taxon>
        <taxon>Pseudomonadati</taxon>
        <taxon>Pseudomonadota</taxon>
        <taxon>Alphaproteobacteria</taxon>
        <taxon>Rhodospirillales</taxon>
        <taxon>Thalassospiraceae</taxon>
        <taxon>Thalassospira</taxon>
    </lineage>
</organism>
<evidence type="ECO:0000313" key="2">
    <source>
        <dbReference type="Proteomes" id="UP000253061"/>
    </source>
</evidence>
<dbReference type="Proteomes" id="UP000253061">
    <property type="component" value="Unassembled WGS sequence"/>
</dbReference>